<organism evidence="8 9">
    <name type="scientific">Gonapodya prolifera (strain JEL478)</name>
    <name type="common">Monoblepharis prolifera</name>
    <dbReference type="NCBI Taxonomy" id="1344416"/>
    <lineage>
        <taxon>Eukaryota</taxon>
        <taxon>Fungi</taxon>
        <taxon>Fungi incertae sedis</taxon>
        <taxon>Chytridiomycota</taxon>
        <taxon>Chytridiomycota incertae sedis</taxon>
        <taxon>Monoblepharidomycetes</taxon>
        <taxon>Monoblepharidales</taxon>
        <taxon>Gonapodyaceae</taxon>
        <taxon>Gonapodya</taxon>
    </lineage>
</organism>
<dbReference type="GO" id="GO:0015031">
    <property type="term" value="P:protein transport"/>
    <property type="evidence" value="ECO:0007669"/>
    <property type="project" value="UniProtKB-KW"/>
</dbReference>
<protein>
    <recommendedName>
        <fullName evidence="7">Mitochondrial outer membrane transport complex Sam37/metaxin N-terminal domain-containing protein</fullName>
    </recommendedName>
</protein>
<proteinExistence type="predicted"/>
<keyword evidence="4" id="KW-0653">Protein transport</keyword>
<sequence length="270" mass="29786">MNLNNAVSAIHNTFRPLTDAWQSFTDRFPLHLAEEQFLPHPVPNTSDGVAELFLLPPRTDSADGLSFDVDCLLAQAYARMTSYPHVVRFTVNSDMSPNGRLPLLAAADGRLLAGKDVIDEIQSKSQHSEDTEELPFIALADLDLRVAFLHHFLLVPANSNHITSPWYDAHYASPISWILFYLEQRKARRWVEARKLDTEYIASTRSALASISTYITSRTPSSAPSLFDATLFAYLHHLLSTTAPDTHISKVVAGAGDVVTSIVSDPPSSG</sequence>
<keyword evidence="9" id="KW-1185">Reference proteome</keyword>
<dbReference type="Proteomes" id="UP000070544">
    <property type="component" value="Unassembled WGS sequence"/>
</dbReference>
<dbReference type="InterPro" id="IPR019564">
    <property type="entry name" value="Sam37/metaxin_N"/>
</dbReference>
<dbReference type="EMBL" id="KQ965756">
    <property type="protein sequence ID" value="KXS16128.1"/>
    <property type="molecule type" value="Genomic_DNA"/>
</dbReference>
<keyword evidence="5" id="KW-0496">Mitochondrion</keyword>
<keyword evidence="3" id="KW-1000">Mitochondrion outer membrane</keyword>
<dbReference type="InterPro" id="IPR050931">
    <property type="entry name" value="Mito_Protein_Transport_Metaxin"/>
</dbReference>
<evidence type="ECO:0000313" key="9">
    <source>
        <dbReference type="Proteomes" id="UP000070544"/>
    </source>
</evidence>
<evidence type="ECO:0000259" key="7">
    <source>
        <dbReference type="Pfam" id="PF10568"/>
    </source>
</evidence>
<keyword evidence="6" id="KW-0472">Membrane</keyword>
<dbReference type="STRING" id="1344416.A0A139AHC0"/>
<dbReference type="PANTHER" id="PTHR12289">
    <property type="entry name" value="METAXIN RELATED"/>
    <property type="match status" value="1"/>
</dbReference>
<dbReference type="OrthoDB" id="198787at2759"/>
<evidence type="ECO:0000256" key="4">
    <source>
        <dbReference type="ARBA" id="ARBA00022927"/>
    </source>
</evidence>
<reference evidence="8 9" key="1">
    <citation type="journal article" date="2015" name="Genome Biol. Evol.">
        <title>Phylogenomic analyses indicate that early fungi evolved digesting cell walls of algal ancestors of land plants.</title>
        <authorList>
            <person name="Chang Y."/>
            <person name="Wang S."/>
            <person name="Sekimoto S."/>
            <person name="Aerts A.L."/>
            <person name="Choi C."/>
            <person name="Clum A."/>
            <person name="LaButti K.M."/>
            <person name="Lindquist E.A."/>
            <person name="Yee Ngan C."/>
            <person name="Ohm R.A."/>
            <person name="Salamov A.A."/>
            <person name="Grigoriev I.V."/>
            <person name="Spatafora J.W."/>
            <person name="Berbee M.L."/>
        </authorList>
    </citation>
    <scope>NUCLEOTIDE SEQUENCE [LARGE SCALE GENOMIC DNA]</scope>
    <source>
        <strain evidence="8 9">JEL478</strain>
    </source>
</reference>
<keyword evidence="2" id="KW-0813">Transport</keyword>
<dbReference type="PANTHER" id="PTHR12289:SF77">
    <property type="entry name" value="METAXIN-2"/>
    <property type="match status" value="1"/>
</dbReference>
<accession>A0A139AHC0</accession>
<evidence type="ECO:0000256" key="3">
    <source>
        <dbReference type="ARBA" id="ARBA00022787"/>
    </source>
</evidence>
<gene>
    <name evidence="8" type="ORF">M427DRAFT_31688</name>
</gene>
<evidence type="ECO:0000256" key="2">
    <source>
        <dbReference type="ARBA" id="ARBA00022448"/>
    </source>
</evidence>
<name>A0A139AHC0_GONPJ</name>
<evidence type="ECO:0000313" key="8">
    <source>
        <dbReference type="EMBL" id="KXS16128.1"/>
    </source>
</evidence>
<dbReference type="Pfam" id="PF10568">
    <property type="entry name" value="Tom37"/>
    <property type="match status" value="1"/>
</dbReference>
<dbReference type="GO" id="GO:0007005">
    <property type="term" value="P:mitochondrion organization"/>
    <property type="evidence" value="ECO:0007669"/>
    <property type="project" value="TreeGrafter"/>
</dbReference>
<dbReference type="GO" id="GO:0001401">
    <property type="term" value="C:SAM complex"/>
    <property type="evidence" value="ECO:0007669"/>
    <property type="project" value="InterPro"/>
</dbReference>
<dbReference type="AlphaFoldDB" id="A0A139AHC0"/>
<feature type="domain" description="Mitochondrial outer membrane transport complex Sam37/metaxin N-terminal" evidence="7">
    <location>
        <begin position="71"/>
        <end position="180"/>
    </location>
</feature>
<evidence type="ECO:0000256" key="1">
    <source>
        <dbReference type="ARBA" id="ARBA00004294"/>
    </source>
</evidence>
<evidence type="ECO:0000256" key="6">
    <source>
        <dbReference type="ARBA" id="ARBA00023136"/>
    </source>
</evidence>
<evidence type="ECO:0000256" key="5">
    <source>
        <dbReference type="ARBA" id="ARBA00023128"/>
    </source>
</evidence>
<comment type="subcellular location">
    <subcellularLocation>
        <location evidence="1">Mitochondrion outer membrane</location>
    </subcellularLocation>
</comment>